<name>A0A3S3PD13_9MAGN</name>
<comment type="caution">
    <text evidence="1">The sequence shown here is derived from an EMBL/GenBank/DDBJ whole genome shotgun (WGS) entry which is preliminary data.</text>
</comment>
<dbReference type="SUPFAM" id="SSF52058">
    <property type="entry name" value="L domain-like"/>
    <property type="match status" value="1"/>
</dbReference>
<dbReference type="AlphaFoldDB" id="A0A3S3PD13"/>
<sequence length="82" mass="9251">MAIQITREDGPKSIINAEVSSLSKLDQLRLLDLSETSIQELPAGMKAMVKLQHLNLNWTRESHLFPAGIISELSRVEELTMY</sequence>
<dbReference type="Gene3D" id="3.80.10.10">
    <property type="entry name" value="Ribonuclease Inhibitor"/>
    <property type="match status" value="1"/>
</dbReference>
<organism evidence="1 2">
    <name type="scientific">Cinnamomum micranthum f. kanehirae</name>
    <dbReference type="NCBI Taxonomy" id="337451"/>
    <lineage>
        <taxon>Eukaryota</taxon>
        <taxon>Viridiplantae</taxon>
        <taxon>Streptophyta</taxon>
        <taxon>Embryophyta</taxon>
        <taxon>Tracheophyta</taxon>
        <taxon>Spermatophyta</taxon>
        <taxon>Magnoliopsida</taxon>
        <taxon>Magnoliidae</taxon>
        <taxon>Laurales</taxon>
        <taxon>Lauraceae</taxon>
        <taxon>Cinnamomum</taxon>
    </lineage>
</organism>
<proteinExistence type="predicted"/>
<reference evidence="1 2" key="1">
    <citation type="journal article" date="2019" name="Nat. Plants">
        <title>Stout camphor tree genome fills gaps in understanding of flowering plant genome evolution.</title>
        <authorList>
            <person name="Chaw S.M."/>
            <person name="Liu Y.C."/>
            <person name="Wu Y.W."/>
            <person name="Wang H.Y."/>
            <person name="Lin C.I."/>
            <person name="Wu C.S."/>
            <person name="Ke H.M."/>
            <person name="Chang L.Y."/>
            <person name="Hsu C.Y."/>
            <person name="Yang H.T."/>
            <person name="Sudianto E."/>
            <person name="Hsu M.H."/>
            <person name="Wu K.P."/>
            <person name="Wang L.N."/>
            <person name="Leebens-Mack J.H."/>
            <person name="Tsai I.J."/>
        </authorList>
    </citation>
    <scope>NUCLEOTIDE SEQUENCE [LARGE SCALE GENOMIC DNA]</scope>
    <source>
        <strain evidence="2">cv. Chaw 1501</strain>
        <tissue evidence="1">Young leaves</tissue>
    </source>
</reference>
<dbReference type="EMBL" id="QPKB01000007">
    <property type="protein sequence ID" value="RWR88072.1"/>
    <property type="molecule type" value="Genomic_DNA"/>
</dbReference>
<protein>
    <submittedName>
        <fullName evidence="1">Putative disease resistance protein isoform X1</fullName>
    </submittedName>
</protein>
<accession>A0A3S3PD13</accession>
<keyword evidence="2" id="KW-1185">Reference proteome</keyword>
<dbReference type="Proteomes" id="UP000283530">
    <property type="component" value="Unassembled WGS sequence"/>
</dbReference>
<evidence type="ECO:0000313" key="2">
    <source>
        <dbReference type="Proteomes" id="UP000283530"/>
    </source>
</evidence>
<gene>
    <name evidence="1" type="ORF">CKAN_01705400</name>
</gene>
<evidence type="ECO:0000313" key="1">
    <source>
        <dbReference type="EMBL" id="RWR88072.1"/>
    </source>
</evidence>
<dbReference type="InterPro" id="IPR032675">
    <property type="entry name" value="LRR_dom_sf"/>
</dbReference>